<gene>
    <name evidence="5" type="ORF">AXF42_Ash001888</name>
</gene>
<keyword evidence="3" id="KW-0812">Transmembrane</keyword>
<evidence type="ECO:0000256" key="4">
    <source>
        <dbReference type="SAM" id="SignalP"/>
    </source>
</evidence>
<keyword evidence="1" id="KW-0175">Coiled coil</keyword>
<dbReference type="EMBL" id="KZ452001">
    <property type="protein sequence ID" value="PKA52907.1"/>
    <property type="molecule type" value="Genomic_DNA"/>
</dbReference>
<keyword evidence="3" id="KW-0472">Membrane</keyword>
<evidence type="ECO:0000313" key="5">
    <source>
        <dbReference type="EMBL" id="PKA52907.1"/>
    </source>
</evidence>
<dbReference type="AlphaFoldDB" id="A0A2I0ABH9"/>
<protein>
    <submittedName>
        <fullName evidence="5">Uncharacterized protein</fullName>
    </submittedName>
</protein>
<feature type="signal peptide" evidence="4">
    <location>
        <begin position="1"/>
        <end position="22"/>
    </location>
</feature>
<dbReference type="Gene3D" id="1.10.287.1490">
    <property type="match status" value="1"/>
</dbReference>
<evidence type="ECO:0000256" key="2">
    <source>
        <dbReference type="SAM" id="MobiDB-lite"/>
    </source>
</evidence>
<feature type="transmembrane region" description="Helical" evidence="3">
    <location>
        <begin position="386"/>
        <end position="406"/>
    </location>
</feature>
<proteinExistence type="predicted"/>
<name>A0A2I0ABH9_9ASPA</name>
<keyword evidence="4" id="KW-0732">Signal</keyword>
<feature type="coiled-coil region" evidence="1">
    <location>
        <begin position="68"/>
        <end position="194"/>
    </location>
</feature>
<reference evidence="5 6" key="1">
    <citation type="journal article" date="2017" name="Nature">
        <title>The Apostasia genome and the evolution of orchids.</title>
        <authorList>
            <person name="Zhang G.Q."/>
            <person name="Liu K.W."/>
            <person name="Li Z."/>
            <person name="Lohaus R."/>
            <person name="Hsiao Y.Y."/>
            <person name="Niu S.C."/>
            <person name="Wang J.Y."/>
            <person name="Lin Y.C."/>
            <person name="Xu Q."/>
            <person name="Chen L.J."/>
            <person name="Yoshida K."/>
            <person name="Fujiwara S."/>
            <person name="Wang Z.W."/>
            <person name="Zhang Y.Q."/>
            <person name="Mitsuda N."/>
            <person name="Wang M."/>
            <person name="Liu G.H."/>
            <person name="Pecoraro L."/>
            <person name="Huang H.X."/>
            <person name="Xiao X.J."/>
            <person name="Lin M."/>
            <person name="Wu X.Y."/>
            <person name="Wu W.L."/>
            <person name="Chen Y.Y."/>
            <person name="Chang S.B."/>
            <person name="Sakamoto S."/>
            <person name="Ohme-Takagi M."/>
            <person name="Yagi M."/>
            <person name="Zeng S.J."/>
            <person name="Shen C.Y."/>
            <person name="Yeh C.M."/>
            <person name="Luo Y.B."/>
            <person name="Tsai W.C."/>
            <person name="Van de Peer Y."/>
            <person name="Liu Z.J."/>
        </authorList>
    </citation>
    <scope>NUCLEOTIDE SEQUENCE [LARGE SCALE GENOMIC DNA]</scope>
    <source>
        <strain evidence="6">cv. Shenzhen</strain>
        <tissue evidence="5">Stem</tissue>
    </source>
</reference>
<accession>A0A2I0ABH9</accession>
<keyword evidence="6" id="KW-1185">Reference proteome</keyword>
<keyword evidence="3" id="KW-1133">Transmembrane helix</keyword>
<feature type="region of interest" description="Disordered" evidence="2">
    <location>
        <begin position="418"/>
        <end position="437"/>
    </location>
</feature>
<evidence type="ECO:0000313" key="6">
    <source>
        <dbReference type="Proteomes" id="UP000236161"/>
    </source>
</evidence>
<feature type="chain" id="PRO_5014112344" evidence="4">
    <location>
        <begin position="23"/>
        <end position="437"/>
    </location>
</feature>
<evidence type="ECO:0000256" key="1">
    <source>
        <dbReference type="SAM" id="Coils"/>
    </source>
</evidence>
<organism evidence="5 6">
    <name type="scientific">Apostasia shenzhenica</name>
    <dbReference type="NCBI Taxonomy" id="1088818"/>
    <lineage>
        <taxon>Eukaryota</taxon>
        <taxon>Viridiplantae</taxon>
        <taxon>Streptophyta</taxon>
        <taxon>Embryophyta</taxon>
        <taxon>Tracheophyta</taxon>
        <taxon>Spermatophyta</taxon>
        <taxon>Magnoliopsida</taxon>
        <taxon>Liliopsida</taxon>
        <taxon>Asparagales</taxon>
        <taxon>Orchidaceae</taxon>
        <taxon>Apostasioideae</taxon>
        <taxon>Apostasia</taxon>
    </lineage>
</organism>
<dbReference type="SUPFAM" id="SSF58113">
    <property type="entry name" value="Apolipoprotein A-I"/>
    <property type="match status" value="1"/>
</dbReference>
<sequence length="437" mass="49785">MEASKILAFLIFSALAIAGIRADEESTAVHVDLSKPEGLDSPLKLEIELLKSKISSLESTISDKVKLLKNKDEMIAQLAREVQEKEASVVSLRSEMELLQKRGAVDIEALVGKAHARANELEKQASKLKNEVEMLTRTRDTLESRAREAETKAEELSSKLESLNKINDEQKRKIQKAERALQVSEEELIRSRMEAISNSKELTKVHGAWLPPWLANQFIRCQDVAAAKWNEHGKPALNVLMQKASEKSGQAQKWVEPHIETAKSKWVIFTANAQPHIKMVTSKTAEISVVCRRTVAAHIMKLKDFANPYAQEARKFMKPYIEQVAIVTKPHVEKVQAALKPYTTRVIYGYGKFLESARTYHHQIQETFHETLKKHEWSKPLATKEFIWFMASASLALPIYLVYRILSVIFCKTTKKPARNARSTNSHRRHKRRLPDH</sequence>
<dbReference type="PANTHER" id="PTHR34360">
    <property type="entry name" value="OS08G0519400 PROTEIN"/>
    <property type="match status" value="1"/>
</dbReference>
<dbReference type="OrthoDB" id="2017695at2759"/>
<evidence type="ECO:0000256" key="3">
    <source>
        <dbReference type="SAM" id="Phobius"/>
    </source>
</evidence>
<dbReference type="STRING" id="1088818.A0A2I0ABH9"/>
<dbReference type="PANTHER" id="PTHR34360:SF1">
    <property type="entry name" value="OS08G0519400 PROTEIN"/>
    <property type="match status" value="1"/>
</dbReference>
<dbReference type="Proteomes" id="UP000236161">
    <property type="component" value="Unassembled WGS sequence"/>
</dbReference>